<evidence type="ECO:0000259" key="1">
    <source>
        <dbReference type="Pfam" id="PF01814"/>
    </source>
</evidence>
<sequence>MNRITHTISADHRDLAQCYHRIIDAADEDEQTRHQNQFTWQLARHLVGEEVVLFPAMEKNIRDDPVVDEEQQDLHPHPHQQIKEKLEIFQDLHCSDPRFVPTITDLMDDLAAHIHTEETLDLVKLESSITSEESDRLSRSFARTKWFAPTRAHPSLPDRPPYETAAALLTAPLDRLKDLFCRWPDPNLYSGPEPEE</sequence>
<protein>
    <recommendedName>
        <fullName evidence="1">Hemerythrin-like domain-containing protein</fullName>
    </recommendedName>
</protein>
<proteinExistence type="predicted"/>
<dbReference type="Gene3D" id="1.20.120.520">
    <property type="entry name" value="nmb1532 protein domain like"/>
    <property type="match status" value="1"/>
</dbReference>
<organism evidence="2 3">
    <name type="scientific">Penicillium steckii</name>
    <dbReference type="NCBI Taxonomy" id="303698"/>
    <lineage>
        <taxon>Eukaryota</taxon>
        <taxon>Fungi</taxon>
        <taxon>Dikarya</taxon>
        <taxon>Ascomycota</taxon>
        <taxon>Pezizomycotina</taxon>
        <taxon>Eurotiomycetes</taxon>
        <taxon>Eurotiomycetidae</taxon>
        <taxon>Eurotiales</taxon>
        <taxon>Aspergillaceae</taxon>
        <taxon>Penicillium</taxon>
    </lineage>
</organism>
<accession>A0A1V6TGU2</accession>
<name>A0A1V6TGU2_9EURO</name>
<dbReference type="Pfam" id="PF01814">
    <property type="entry name" value="Hemerythrin"/>
    <property type="match status" value="1"/>
</dbReference>
<evidence type="ECO:0000313" key="3">
    <source>
        <dbReference type="Proteomes" id="UP000191285"/>
    </source>
</evidence>
<dbReference type="Proteomes" id="UP000191285">
    <property type="component" value="Unassembled WGS sequence"/>
</dbReference>
<reference evidence="3" key="1">
    <citation type="journal article" date="2017" name="Nat. Microbiol.">
        <title>Global analysis of biosynthetic gene clusters reveals vast potential of secondary metabolite production in Penicillium species.</title>
        <authorList>
            <person name="Nielsen J.C."/>
            <person name="Grijseels S."/>
            <person name="Prigent S."/>
            <person name="Ji B."/>
            <person name="Dainat J."/>
            <person name="Nielsen K.F."/>
            <person name="Frisvad J.C."/>
            <person name="Workman M."/>
            <person name="Nielsen J."/>
        </authorList>
    </citation>
    <scope>NUCLEOTIDE SEQUENCE [LARGE SCALE GENOMIC DNA]</scope>
    <source>
        <strain evidence="3">IBT 24891</strain>
    </source>
</reference>
<dbReference type="InterPro" id="IPR012312">
    <property type="entry name" value="Hemerythrin-like"/>
</dbReference>
<comment type="caution">
    <text evidence="2">The sequence shown here is derived from an EMBL/GenBank/DDBJ whole genome shotgun (WGS) entry which is preliminary data.</text>
</comment>
<dbReference type="PANTHER" id="PTHR35585:SF3">
    <property type="entry name" value="HEMERYTHRIN-LIKE DOMAIN-CONTAINING PROTEIN"/>
    <property type="match status" value="1"/>
</dbReference>
<evidence type="ECO:0000313" key="2">
    <source>
        <dbReference type="EMBL" id="OQE25214.1"/>
    </source>
</evidence>
<dbReference type="STRING" id="303698.A0A1V6TGU2"/>
<keyword evidence="3" id="KW-1185">Reference proteome</keyword>
<feature type="domain" description="Hemerythrin-like" evidence="1">
    <location>
        <begin position="4"/>
        <end position="120"/>
    </location>
</feature>
<dbReference type="PANTHER" id="PTHR35585">
    <property type="entry name" value="HHE DOMAIN PROTEIN (AFU_ORTHOLOGUE AFUA_4G00730)"/>
    <property type="match status" value="1"/>
</dbReference>
<gene>
    <name evidence="2" type="ORF">PENSTE_c006G01515</name>
</gene>
<dbReference type="OrthoDB" id="9983919at2759"/>
<dbReference type="EMBL" id="MLKD01000006">
    <property type="protein sequence ID" value="OQE25214.1"/>
    <property type="molecule type" value="Genomic_DNA"/>
</dbReference>
<dbReference type="AlphaFoldDB" id="A0A1V6TGU2"/>